<proteinExistence type="predicted"/>
<dbReference type="GO" id="GO:0046872">
    <property type="term" value="F:metal ion binding"/>
    <property type="evidence" value="ECO:0007669"/>
    <property type="project" value="UniProtKB-KW"/>
</dbReference>
<dbReference type="FunFam" id="1.10.238.10:FF:000003">
    <property type="entry name" value="Calmodulin A"/>
    <property type="match status" value="1"/>
</dbReference>
<evidence type="ECO:0000259" key="5">
    <source>
        <dbReference type="PROSITE" id="PS50222"/>
    </source>
</evidence>
<organism evidence="6 7">
    <name type="scientific">Salvia divinorum</name>
    <name type="common">Maria pastora</name>
    <name type="synonym">Diviner's sage</name>
    <dbReference type="NCBI Taxonomy" id="28513"/>
    <lineage>
        <taxon>Eukaryota</taxon>
        <taxon>Viridiplantae</taxon>
        <taxon>Streptophyta</taxon>
        <taxon>Embryophyta</taxon>
        <taxon>Tracheophyta</taxon>
        <taxon>Spermatophyta</taxon>
        <taxon>Magnoliopsida</taxon>
        <taxon>eudicotyledons</taxon>
        <taxon>Gunneridae</taxon>
        <taxon>Pentapetalae</taxon>
        <taxon>asterids</taxon>
        <taxon>lamiids</taxon>
        <taxon>Lamiales</taxon>
        <taxon>Lamiaceae</taxon>
        <taxon>Nepetoideae</taxon>
        <taxon>Mentheae</taxon>
        <taxon>Salviinae</taxon>
        <taxon>Salvia</taxon>
        <taxon>Salvia subgen. Calosphace</taxon>
    </lineage>
</organism>
<dbReference type="CDD" id="cd00051">
    <property type="entry name" value="EFh"/>
    <property type="match status" value="1"/>
</dbReference>
<evidence type="ECO:0000256" key="3">
    <source>
        <dbReference type="ARBA" id="ARBA00022837"/>
    </source>
</evidence>
<sequence length="148" mass="16590">MAIATITMPFSSRFSRSAFAPGQTPPPPHHRRQPKPSAKKKSSCSIGDSVSREEAERIIGQLQFEDFVRVMELREGDGDVVEVLRRAFEVYEEEKGSGCITAEGLRQVLRRLGDVKSVRECKATIGVYDLDGNGVLDFDEFSKMMTYK</sequence>
<keyword evidence="7" id="KW-1185">Reference proteome</keyword>
<dbReference type="InterPro" id="IPR011992">
    <property type="entry name" value="EF-hand-dom_pair"/>
</dbReference>
<dbReference type="PROSITE" id="PS00018">
    <property type="entry name" value="EF_HAND_1"/>
    <property type="match status" value="1"/>
</dbReference>
<dbReference type="SUPFAM" id="SSF47473">
    <property type="entry name" value="EF-hand"/>
    <property type="match status" value="1"/>
</dbReference>
<evidence type="ECO:0000256" key="1">
    <source>
        <dbReference type="ARBA" id="ARBA00022723"/>
    </source>
</evidence>
<name>A0ABD1FSR9_SALDI</name>
<feature type="domain" description="EF-hand" evidence="5">
    <location>
        <begin position="116"/>
        <end position="148"/>
    </location>
</feature>
<dbReference type="PROSITE" id="PS50222">
    <property type="entry name" value="EF_HAND_2"/>
    <property type="match status" value="1"/>
</dbReference>
<dbReference type="InterPro" id="IPR018247">
    <property type="entry name" value="EF_Hand_1_Ca_BS"/>
</dbReference>
<reference evidence="6 7" key="1">
    <citation type="submission" date="2024-06" db="EMBL/GenBank/DDBJ databases">
        <title>A chromosome level genome sequence of Diviner's sage (Salvia divinorum).</title>
        <authorList>
            <person name="Ford S.A."/>
            <person name="Ro D.-K."/>
            <person name="Ness R.W."/>
            <person name="Phillips M.A."/>
        </authorList>
    </citation>
    <scope>NUCLEOTIDE SEQUENCE [LARGE SCALE GENOMIC DNA]</scope>
    <source>
        <strain evidence="6">SAF-2024a</strain>
        <tissue evidence="6">Leaf</tissue>
    </source>
</reference>
<dbReference type="InterPro" id="IPR039647">
    <property type="entry name" value="EF_hand_pair_protein_CML-like"/>
</dbReference>
<evidence type="ECO:0000256" key="4">
    <source>
        <dbReference type="SAM" id="MobiDB-lite"/>
    </source>
</evidence>
<dbReference type="InterPro" id="IPR002048">
    <property type="entry name" value="EF_hand_dom"/>
</dbReference>
<dbReference type="AlphaFoldDB" id="A0ABD1FSR9"/>
<dbReference type="Pfam" id="PF13499">
    <property type="entry name" value="EF-hand_7"/>
    <property type="match status" value="1"/>
</dbReference>
<dbReference type="PANTHER" id="PTHR10891">
    <property type="entry name" value="EF-HAND CALCIUM-BINDING DOMAIN CONTAINING PROTEIN"/>
    <property type="match status" value="1"/>
</dbReference>
<feature type="region of interest" description="Disordered" evidence="4">
    <location>
        <begin position="14"/>
        <end position="48"/>
    </location>
</feature>
<dbReference type="Proteomes" id="UP001567538">
    <property type="component" value="Unassembled WGS sequence"/>
</dbReference>
<dbReference type="EMBL" id="JBEAFC010000012">
    <property type="protein sequence ID" value="KAL1534895.1"/>
    <property type="molecule type" value="Genomic_DNA"/>
</dbReference>
<keyword evidence="1" id="KW-0479">Metal-binding</keyword>
<protein>
    <submittedName>
        <fullName evidence="6">Calcium-binding protein CML41</fullName>
    </submittedName>
</protein>
<keyword evidence="2" id="KW-0677">Repeat</keyword>
<evidence type="ECO:0000313" key="6">
    <source>
        <dbReference type="EMBL" id="KAL1534895.1"/>
    </source>
</evidence>
<gene>
    <name evidence="6" type="ORF">AAHA92_31015</name>
</gene>
<dbReference type="SMART" id="SM00054">
    <property type="entry name" value="EFh"/>
    <property type="match status" value="1"/>
</dbReference>
<comment type="caution">
    <text evidence="6">The sequence shown here is derived from an EMBL/GenBank/DDBJ whole genome shotgun (WGS) entry which is preliminary data.</text>
</comment>
<evidence type="ECO:0000313" key="7">
    <source>
        <dbReference type="Proteomes" id="UP001567538"/>
    </source>
</evidence>
<dbReference type="Gene3D" id="1.10.238.10">
    <property type="entry name" value="EF-hand"/>
    <property type="match status" value="1"/>
</dbReference>
<keyword evidence="3" id="KW-0106">Calcium</keyword>
<evidence type="ECO:0000256" key="2">
    <source>
        <dbReference type="ARBA" id="ARBA00022737"/>
    </source>
</evidence>
<feature type="compositionally biased region" description="Basic residues" evidence="4">
    <location>
        <begin position="28"/>
        <end position="42"/>
    </location>
</feature>
<accession>A0ABD1FSR9</accession>